<name>A0A8T0RM54_PANVG</name>
<dbReference type="AlphaFoldDB" id="A0A8T0RM54"/>
<evidence type="ECO:0000256" key="2">
    <source>
        <dbReference type="SAM" id="MobiDB-lite"/>
    </source>
</evidence>
<feature type="region of interest" description="Disordered" evidence="2">
    <location>
        <begin position="1"/>
        <end position="40"/>
    </location>
</feature>
<gene>
    <name evidence="4" type="ORF">PVAP13_6KG414701</name>
</gene>
<comment type="caution">
    <text evidence="4">The sequence shown here is derived from an EMBL/GenBank/DDBJ whole genome shotgun (WGS) entry which is preliminary data.</text>
</comment>
<dbReference type="SUPFAM" id="SSF52540">
    <property type="entry name" value="P-loop containing nucleoside triphosphate hydrolases"/>
    <property type="match status" value="1"/>
</dbReference>
<evidence type="ECO:0000256" key="1">
    <source>
        <dbReference type="ARBA" id="ARBA00022737"/>
    </source>
</evidence>
<sequence length="182" mass="19268">MVSDASKKKAAQKKAAAAAKRGAKAPVAPSSSSSSSKGAAAAAAPPKSINAVAALNLSDRTCTGVLASHPLSRDIHIESLSLTFHGHDLIVDSELELNYGRRYGLLGLNGCGKSTLLTAIGCRELPIPDHMDIYHLTREIEASDMSALQAVVSCDEERVKLENEAEILAAQISRHVSGWKRR</sequence>
<dbReference type="Proteomes" id="UP000823388">
    <property type="component" value="Chromosome 6K"/>
</dbReference>
<dbReference type="GO" id="GO:0005524">
    <property type="term" value="F:ATP binding"/>
    <property type="evidence" value="ECO:0007669"/>
    <property type="project" value="InterPro"/>
</dbReference>
<keyword evidence="1" id="KW-0677">Repeat</keyword>
<keyword evidence="5" id="KW-1185">Reference proteome</keyword>
<accession>A0A8T0RM54</accession>
<dbReference type="Gene3D" id="3.40.50.300">
    <property type="entry name" value="P-loop containing nucleotide triphosphate hydrolases"/>
    <property type="match status" value="1"/>
</dbReference>
<reference evidence="4" key="1">
    <citation type="submission" date="2020-05" db="EMBL/GenBank/DDBJ databases">
        <title>WGS assembly of Panicum virgatum.</title>
        <authorList>
            <person name="Lovell J.T."/>
            <person name="Jenkins J."/>
            <person name="Shu S."/>
            <person name="Juenger T.E."/>
            <person name="Schmutz J."/>
        </authorList>
    </citation>
    <scope>NUCLEOTIDE SEQUENCE</scope>
    <source>
        <strain evidence="4">AP13</strain>
    </source>
</reference>
<proteinExistence type="predicted"/>
<dbReference type="PANTHER" id="PTHR19211">
    <property type="entry name" value="ATP-BINDING TRANSPORT PROTEIN-RELATED"/>
    <property type="match status" value="1"/>
</dbReference>
<dbReference type="InterPro" id="IPR050611">
    <property type="entry name" value="ABCF"/>
</dbReference>
<dbReference type="GO" id="GO:0016887">
    <property type="term" value="F:ATP hydrolysis activity"/>
    <property type="evidence" value="ECO:0007669"/>
    <property type="project" value="InterPro"/>
</dbReference>
<dbReference type="EMBL" id="CM029047">
    <property type="protein sequence ID" value="KAG2585813.1"/>
    <property type="molecule type" value="Genomic_DNA"/>
</dbReference>
<dbReference type="InterPro" id="IPR027417">
    <property type="entry name" value="P-loop_NTPase"/>
</dbReference>
<dbReference type="InterPro" id="IPR003439">
    <property type="entry name" value="ABC_transporter-like_ATP-bd"/>
</dbReference>
<dbReference type="PANTHER" id="PTHR19211:SF137">
    <property type="entry name" value="OS09G0572400 PROTEIN"/>
    <property type="match status" value="1"/>
</dbReference>
<evidence type="ECO:0000313" key="5">
    <source>
        <dbReference type="Proteomes" id="UP000823388"/>
    </source>
</evidence>
<dbReference type="Pfam" id="PF00005">
    <property type="entry name" value="ABC_tran"/>
    <property type="match status" value="1"/>
</dbReference>
<evidence type="ECO:0000259" key="3">
    <source>
        <dbReference type="Pfam" id="PF00005"/>
    </source>
</evidence>
<feature type="compositionally biased region" description="Low complexity" evidence="2">
    <location>
        <begin position="13"/>
        <end position="40"/>
    </location>
</feature>
<organism evidence="4 5">
    <name type="scientific">Panicum virgatum</name>
    <name type="common">Blackwell switchgrass</name>
    <dbReference type="NCBI Taxonomy" id="38727"/>
    <lineage>
        <taxon>Eukaryota</taxon>
        <taxon>Viridiplantae</taxon>
        <taxon>Streptophyta</taxon>
        <taxon>Embryophyta</taxon>
        <taxon>Tracheophyta</taxon>
        <taxon>Spermatophyta</taxon>
        <taxon>Magnoliopsida</taxon>
        <taxon>Liliopsida</taxon>
        <taxon>Poales</taxon>
        <taxon>Poaceae</taxon>
        <taxon>PACMAD clade</taxon>
        <taxon>Panicoideae</taxon>
        <taxon>Panicodae</taxon>
        <taxon>Paniceae</taxon>
        <taxon>Panicinae</taxon>
        <taxon>Panicum</taxon>
        <taxon>Panicum sect. Hiantes</taxon>
    </lineage>
</organism>
<evidence type="ECO:0000313" key="4">
    <source>
        <dbReference type="EMBL" id="KAG2585813.1"/>
    </source>
</evidence>
<feature type="domain" description="ABC transporter" evidence="3">
    <location>
        <begin position="93"/>
        <end position="165"/>
    </location>
</feature>
<protein>
    <recommendedName>
        <fullName evidence="3">ABC transporter domain-containing protein</fullName>
    </recommendedName>
</protein>